<reference evidence="5 6" key="1">
    <citation type="submission" date="2023-03" db="EMBL/GenBank/DDBJ databases">
        <title>Thalassotalea loyana LMG 22536T draft genome sequence.</title>
        <authorList>
            <person name="Sawabe T."/>
        </authorList>
    </citation>
    <scope>NUCLEOTIDE SEQUENCE [LARGE SCALE GENOMIC DNA]</scope>
    <source>
        <strain evidence="5 6">LMG 22536</strain>
    </source>
</reference>
<name>A0ABQ6H9V7_9GAMM</name>
<proteinExistence type="predicted"/>
<dbReference type="InterPro" id="IPR016032">
    <property type="entry name" value="Sig_transdc_resp-reg_C-effctor"/>
</dbReference>
<organism evidence="5 6">
    <name type="scientific">Thalassotalea loyana</name>
    <dbReference type="NCBI Taxonomy" id="280483"/>
    <lineage>
        <taxon>Bacteria</taxon>
        <taxon>Pseudomonadati</taxon>
        <taxon>Pseudomonadota</taxon>
        <taxon>Gammaproteobacteria</taxon>
        <taxon>Alteromonadales</taxon>
        <taxon>Colwelliaceae</taxon>
        <taxon>Thalassotalea</taxon>
    </lineage>
</organism>
<feature type="DNA-binding region" description="OmpR/PhoB-type" evidence="2">
    <location>
        <begin position="1"/>
        <end position="93"/>
    </location>
</feature>
<evidence type="ECO:0000256" key="3">
    <source>
        <dbReference type="SAM" id="Phobius"/>
    </source>
</evidence>
<keyword evidence="3" id="KW-0472">Membrane</keyword>
<dbReference type="RefSeq" id="WP_284296604.1">
    <property type="nucleotide sequence ID" value="NZ_BSSV01000002.1"/>
</dbReference>
<dbReference type="SUPFAM" id="SSF46894">
    <property type="entry name" value="C-terminal effector domain of the bipartite response regulators"/>
    <property type="match status" value="1"/>
</dbReference>
<dbReference type="SMART" id="SM00862">
    <property type="entry name" value="Trans_reg_C"/>
    <property type="match status" value="1"/>
</dbReference>
<accession>A0ABQ6H9V7</accession>
<dbReference type="Proteomes" id="UP001157134">
    <property type="component" value="Unassembled WGS sequence"/>
</dbReference>
<keyword evidence="1 2" id="KW-0238">DNA-binding</keyword>
<dbReference type="Gene3D" id="1.10.10.10">
    <property type="entry name" value="Winged helix-like DNA-binding domain superfamily/Winged helix DNA-binding domain"/>
    <property type="match status" value="1"/>
</dbReference>
<evidence type="ECO:0000256" key="1">
    <source>
        <dbReference type="ARBA" id="ARBA00023125"/>
    </source>
</evidence>
<dbReference type="InterPro" id="IPR036388">
    <property type="entry name" value="WH-like_DNA-bd_sf"/>
</dbReference>
<sequence>MQYRFKGFEFDCQELLLVKNGSVVKLNEKALQLLAFFIKNNDTILTKEVILDAVWQDRVVTEQVVFQNISLLRSTLGDDVLQTFPKRGYQWQCPLEQVISKAPEECAENPVEFSSTKNTHALIKKRSINKWVVITAFAIAILGTAVGLLNIKVSESHLSHSVHLVEKQDVYTAEPLTKANVLADIDVQALFDSPYTAWQAAISNSSQLLVGSRWYPLPDGGVLRFHIQGENRGWRDYIESKTYAEAYEQLSYLVAKLSQTRYFRHQDRYQSIAELVLLSSDKPFMNTLIARQKIILLTQLKDLQRARVIAEQQQDMTNSNLQHGLLLLALVDIDQLDDYWDRANSNNERAITIFRMLAIPHLEAEALIKSSWGHLVDQTFLQGMDALNQAASIARTSKEPLLEVNARLIQAFLASKTGKNDLMHTQQSLARELIKLHQMPKVHNIALAYNLAWSAVNEDKALSGYQNILRQPYTPLYESRFYTAAESVRDMLIEQQSWEEALQSIKPWQRLSFQLLTKAKVAYAQQLEEAETYAFEAFQEALITRERIDALDAALLVLSVGQKNSPAVHECSEYIAQHATRRWKKINRDVLLEFNLPYLTRLN</sequence>
<dbReference type="PROSITE" id="PS51755">
    <property type="entry name" value="OMPR_PHOB"/>
    <property type="match status" value="1"/>
</dbReference>
<dbReference type="Pfam" id="PF00486">
    <property type="entry name" value="Trans_reg_C"/>
    <property type="match status" value="1"/>
</dbReference>
<keyword evidence="3" id="KW-1133">Transmembrane helix</keyword>
<dbReference type="InterPro" id="IPR001867">
    <property type="entry name" value="OmpR/PhoB-type_DNA-bd"/>
</dbReference>
<evidence type="ECO:0000256" key="2">
    <source>
        <dbReference type="PROSITE-ProRule" id="PRU01091"/>
    </source>
</evidence>
<keyword evidence="6" id="KW-1185">Reference proteome</keyword>
<keyword evidence="3" id="KW-0812">Transmembrane</keyword>
<dbReference type="EMBL" id="BSSV01000002">
    <property type="protein sequence ID" value="GLX84912.1"/>
    <property type="molecule type" value="Genomic_DNA"/>
</dbReference>
<evidence type="ECO:0000313" key="6">
    <source>
        <dbReference type="Proteomes" id="UP001157134"/>
    </source>
</evidence>
<feature type="domain" description="OmpR/PhoB-type" evidence="4">
    <location>
        <begin position="1"/>
        <end position="93"/>
    </location>
</feature>
<gene>
    <name evidence="5" type="ORF">tloyanaT_11640</name>
</gene>
<dbReference type="CDD" id="cd00383">
    <property type="entry name" value="trans_reg_C"/>
    <property type="match status" value="1"/>
</dbReference>
<protein>
    <recommendedName>
        <fullName evidence="4">OmpR/PhoB-type domain-containing protein</fullName>
    </recommendedName>
</protein>
<feature type="transmembrane region" description="Helical" evidence="3">
    <location>
        <begin position="131"/>
        <end position="151"/>
    </location>
</feature>
<evidence type="ECO:0000313" key="5">
    <source>
        <dbReference type="EMBL" id="GLX84912.1"/>
    </source>
</evidence>
<comment type="caution">
    <text evidence="5">The sequence shown here is derived from an EMBL/GenBank/DDBJ whole genome shotgun (WGS) entry which is preliminary data.</text>
</comment>
<evidence type="ECO:0000259" key="4">
    <source>
        <dbReference type="PROSITE" id="PS51755"/>
    </source>
</evidence>